<protein>
    <submittedName>
        <fullName evidence="11">ABC transporter permease subunit</fullName>
    </submittedName>
    <submittedName>
        <fullName evidence="13">Amino acid ABC transporter permease</fullName>
    </submittedName>
</protein>
<dbReference type="EMBL" id="NSNE01000017">
    <property type="protein sequence ID" value="RPM09190.1"/>
    <property type="molecule type" value="Genomic_DNA"/>
</dbReference>
<keyword evidence="3 9" id="KW-0813">Transport</keyword>
<accession>A0A072ZCI2</accession>
<reference evidence="12 14" key="2">
    <citation type="submission" date="2018-08" db="EMBL/GenBank/DDBJ databases">
        <title>Recombination of ecologically and evolutionarily significant loci maintains genetic cohesion in the Pseudomonas syringae species complex.</title>
        <authorList>
            <person name="Dillon M."/>
            <person name="Thakur S."/>
            <person name="Almeida R.N.D."/>
            <person name="Weir B.S."/>
            <person name="Guttman D.S."/>
        </authorList>
    </citation>
    <scope>NUCLEOTIDE SEQUENCE [LARGE SCALE GENOMIC DNA]</scope>
    <source>
        <strain evidence="12 14">ICMP 7846</strain>
    </source>
</reference>
<reference evidence="11" key="4">
    <citation type="submission" date="2020-01" db="EMBL/GenBank/DDBJ databases">
        <title>Bacteria Cultured from War Wounds Associated with the Conflict in Eastern Ukraine.</title>
        <authorList>
            <person name="Snesrud E."/>
            <person name="Galac M.R."/>
            <person name="Mc Gann P."/>
            <person name="Valentine K."/>
            <person name="Viacheslav K."/>
        </authorList>
    </citation>
    <scope>NUCLEOTIDE SEQUENCE</scope>
    <source>
        <strain evidence="11">VNMU148</strain>
    </source>
</reference>
<reference evidence="13 15" key="3">
    <citation type="submission" date="2019-01" db="EMBL/GenBank/DDBJ databases">
        <title>The Pseudomonas aeruginosa pan-genome provides new insights on its population structure, horizontal gene transfer and pathogenicity.</title>
        <authorList>
            <person name="Freschi L."/>
            <person name="Vincent A.T."/>
            <person name="Jeukens J."/>
            <person name="Emond-Rheault J.-G."/>
            <person name="Kukavica-Ibrulj I."/>
            <person name="Dupont M.-J."/>
            <person name="Charette S.J."/>
            <person name="Boyle B."/>
            <person name="Levesque R.C."/>
        </authorList>
    </citation>
    <scope>NUCLEOTIDE SEQUENCE [LARGE SCALE GENOMIC DNA]</scope>
    <source>
        <strain evidence="13 15">PA-W36</strain>
    </source>
</reference>
<dbReference type="PANTHER" id="PTHR30614">
    <property type="entry name" value="MEMBRANE COMPONENT OF AMINO ACID ABC TRANSPORTER"/>
    <property type="match status" value="1"/>
</dbReference>
<comment type="subcellular location">
    <subcellularLocation>
        <location evidence="1">Cell inner membrane</location>
        <topology evidence="1">Multi-pass membrane protein</topology>
    </subcellularLocation>
    <subcellularLocation>
        <location evidence="9">Cell membrane</location>
        <topology evidence="9">Multi-pass membrane protein</topology>
    </subcellularLocation>
</comment>
<dbReference type="OMA" id="WYFGAPQ"/>
<keyword evidence="8 9" id="KW-0472">Membrane</keyword>
<dbReference type="InterPro" id="IPR010065">
    <property type="entry name" value="AA_ABC_transptr_permease_3TM"/>
</dbReference>
<evidence type="ECO:0000256" key="5">
    <source>
        <dbReference type="ARBA" id="ARBA00022692"/>
    </source>
</evidence>
<evidence type="ECO:0000256" key="6">
    <source>
        <dbReference type="ARBA" id="ARBA00022970"/>
    </source>
</evidence>
<dbReference type="Pfam" id="PF00528">
    <property type="entry name" value="BPD_transp_1"/>
    <property type="match status" value="1"/>
</dbReference>
<organism evidence="12 14">
    <name type="scientific">Pseudomonas aeruginosa</name>
    <dbReference type="NCBI Taxonomy" id="287"/>
    <lineage>
        <taxon>Bacteria</taxon>
        <taxon>Pseudomonadati</taxon>
        <taxon>Pseudomonadota</taxon>
        <taxon>Gammaproteobacteria</taxon>
        <taxon>Pseudomonadales</taxon>
        <taxon>Pseudomonadaceae</taxon>
        <taxon>Pseudomonas</taxon>
    </lineage>
</organism>
<dbReference type="PANTHER" id="PTHR30614:SF47">
    <property type="entry name" value="ABC TRANSPORTER PERMEASE"/>
    <property type="match status" value="1"/>
</dbReference>
<dbReference type="RefSeq" id="WP_003101388.1">
    <property type="nucleotide sequence ID" value="NZ_AP014839.1"/>
</dbReference>
<feature type="transmembrane region" description="Helical" evidence="9">
    <location>
        <begin position="201"/>
        <end position="222"/>
    </location>
</feature>
<comment type="similarity">
    <text evidence="2">Belongs to the binding-protein-dependent transport system permease family. HisMQ subfamily.</text>
</comment>
<dbReference type="EMBL" id="WXZT01000022">
    <property type="protein sequence ID" value="MZZ15800.1"/>
    <property type="molecule type" value="Genomic_DNA"/>
</dbReference>
<dbReference type="InterPro" id="IPR000515">
    <property type="entry name" value="MetI-like"/>
</dbReference>
<dbReference type="GO" id="GO:0043190">
    <property type="term" value="C:ATP-binding cassette (ABC) transporter complex"/>
    <property type="evidence" value="ECO:0007669"/>
    <property type="project" value="InterPro"/>
</dbReference>
<dbReference type="SMR" id="A0A072ZCI2"/>
<evidence type="ECO:0000313" key="13">
    <source>
        <dbReference type="EMBL" id="RPM09190.1"/>
    </source>
</evidence>
<dbReference type="Proteomes" id="UP000284767">
    <property type="component" value="Unassembled WGS sequence"/>
</dbReference>
<sequence length="232" mass="25763">MFEFDFSLLLRGQYHEMLVAGLLLSLKLAAVTLVFAVPLAMLVALLRLAPFRALQWLGFAYVESIRNVPLLAHMLFWYFAAPEWLPEDLKAWLYAGNIEAASAIVALTLYTAAFMSEDMRSGIRAVPTVQLEAARALGFGYLASMRLVILPQALRITVPPLISQTLNLWKNTSIATVIGVAELMYQAGQVESSTFRSFESFAFATAAYLSVSLLITGAAAWYQQRYPGVERR</sequence>
<dbReference type="Gene3D" id="1.10.3720.10">
    <property type="entry name" value="MetI-like"/>
    <property type="match status" value="1"/>
</dbReference>
<dbReference type="InterPro" id="IPR043429">
    <property type="entry name" value="ArtM/GltK/GlnP/TcyL/YhdX-like"/>
</dbReference>
<keyword evidence="7 9" id="KW-1133">Transmembrane helix</keyword>
<evidence type="ECO:0000256" key="1">
    <source>
        <dbReference type="ARBA" id="ARBA00004429"/>
    </source>
</evidence>
<dbReference type="CDD" id="cd06261">
    <property type="entry name" value="TM_PBP2"/>
    <property type="match status" value="1"/>
</dbReference>
<evidence type="ECO:0000256" key="8">
    <source>
        <dbReference type="ARBA" id="ARBA00023136"/>
    </source>
</evidence>
<comment type="caution">
    <text evidence="12">The sequence shown here is derived from an EMBL/GenBank/DDBJ whole genome shotgun (WGS) entry which is preliminary data.</text>
</comment>
<evidence type="ECO:0000313" key="11">
    <source>
        <dbReference type="EMBL" id="MZZ15800.1"/>
    </source>
</evidence>
<dbReference type="AlphaFoldDB" id="A0A072ZCI2"/>
<feature type="transmembrane region" description="Helical" evidence="9">
    <location>
        <begin position="91"/>
        <end position="115"/>
    </location>
</feature>
<feature type="transmembrane region" description="Helical" evidence="9">
    <location>
        <begin position="20"/>
        <end position="46"/>
    </location>
</feature>
<evidence type="ECO:0000256" key="2">
    <source>
        <dbReference type="ARBA" id="ARBA00010072"/>
    </source>
</evidence>
<proteinExistence type="inferred from homology"/>
<dbReference type="GO" id="GO:0022857">
    <property type="term" value="F:transmembrane transporter activity"/>
    <property type="evidence" value="ECO:0007669"/>
    <property type="project" value="InterPro"/>
</dbReference>
<feature type="transmembrane region" description="Helical" evidence="9">
    <location>
        <begin position="58"/>
        <end position="79"/>
    </location>
</feature>
<gene>
    <name evidence="12" type="ORF">ALP65_02210</name>
    <name evidence="11" type="ORF">GUL26_26405</name>
    <name evidence="13" type="ORF">IPC1295_25095</name>
</gene>
<name>A0A072ZCI2_PSEAI</name>
<evidence type="ECO:0000256" key="9">
    <source>
        <dbReference type="RuleBase" id="RU363032"/>
    </source>
</evidence>
<evidence type="ECO:0000256" key="3">
    <source>
        <dbReference type="ARBA" id="ARBA00022448"/>
    </source>
</evidence>
<reference evidence="13 15" key="1">
    <citation type="submission" date="2017-08" db="EMBL/GenBank/DDBJ databases">
        <authorList>
            <person name="Feschi L."/>
            <person name="Jeukens J."/>
            <person name="Emond-Rheault J.-G."/>
            <person name="Kukavica-Ibrulj I."/>
            <person name="Boyle B."/>
            <person name="Levesque R.C."/>
        </authorList>
    </citation>
    <scope>NUCLEOTIDE SEQUENCE [LARGE SCALE GENOMIC DNA]</scope>
    <source>
        <strain evidence="13 15">PA-W36</strain>
    </source>
</reference>
<dbReference type="EMBL" id="RBSQ01001026">
    <property type="protein sequence ID" value="RMS48958.1"/>
    <property type="molecule type" value="Genomic_DNA"/>
</dbReference>
<evidence type="ECO:0000259" key="10">
    <source>
        <dbReference type="PROSITE" id="PS50928"/>
    </source>
</evidence>
<feature type="transmembrane region" description="Helical" evidence="9">
    <location>
        <begin position="136"/>
        <end position="154"/>
    </location>
</feature>
<dbReference type="SUPFAM" id="SSF161098">
    <property type="entry name" value="MetI-like"/>
    <property type="match status" value="1"/>
</dbReference>
<dbReference type="NCBIfam" id="TIGR01726">
    <property type="entry name" value="HEQRo_perm_3TM"/>
    <property type="match status" value="1"/>
</dbReference>
<evidence type="ECO:0000256" key="4">
    <source>
        <dbReference type="ARBA" id="ARBA00022475"/>
    </source>
</evidence>
<evidence type="ECO:0000313" key="15">
    <source>
        <dbReference type="Proteomes" id="UP000284767"/>
    </source>
</evidence>
<keyword evidence="4" id="KW-1003">Cell membrane</keyword>
<accession>A0A1S1C242</accession>
<dbReference type="Proteomes" id="UP000644192">
    <property type="component" value="Unassembled WGS sequence"/>
</dbReference>
<keyword evidence="6" id="KW-0029">Amino-acid transport</keyword>
<keyword evidence="5 9" id="KW-0812">Transmembrane</keyword>
<evidence type="ECO:0000313" key="14">
    <source>
        <dbReference type="Proteomes" id="UP000270834"/>
    </source>
</evidence>
<feature type="domain" description="ABC transmembrane type-1" evidence="10">
    <location>
        <begin position="22"/>
        <end position="219"/>
    </location>
</feature>
<dbReference type="PROSITE" id="PS50928">
    <property type="entry name" value="ABC_TM1"/>
    <property type="match status" value="1"/>
</dbReference>
<dbReference type="GO" id="GO:0006865">
    <property type="term" value="P:amino acid transport"/>
    <property type="evidence" value="ECO:0007669"/>
    <property type="project" value="UniProtKB-KW"/>
</dbReference>
<evidence type="ECO:0000313" key="12">
    <source>
        <dbReference type="EMBL" id="RMS48958.1"/>
    </source>
</evidence>
<dbReference type="Proteomes" id="UP000270834">
    <property type="component" value="Unassembled WGS sequence"/>
</dbReference>
<dbReference type="InterPro" id="IPR035906">
    <property type="entry name" value="MetI-like_sf"/>
</dbReference>
<evidence type="ECO:0000256" key="7">
    <source>
        <dbReference type="ARBA" id="ARBA00022989"/>
    </source>
</evidence>